<gene>
    <name evidence="3" type="ORF">P7228_02185</name>
</gene>
<accession>A0ABY8FVH1</accession>
<dbReference type="PROSITE" id="PS51257">
    <property type="entry name" value="PROKAR_LIPOPROTEIN"/>
    <property type="match status" value="1"/>
</dbReference>
<dbReference type="SUPFAM" id="SSF50952">
    <property type="entry name" value="Soluble quinoprotein glucose dehydrogenase"/>
    <property type="match status" value="1"/>
</dbReference>
<dbReference type="InterPro" id="IPR011042">
    <property type="entry name" value="6-blade_b-propeller_TolB-like"/>
</dbReference>
<dbReference type="GO" id="GO:0016491">
    <property type="term" value="F:oxidoreductase activity"/>
    <property type="evidence" value="ECO:0007669"/>
    <property type="project" value="UniProtKB-KW"/>
</dbReference>
<dbReference type="EMBL" id="CP121106">
    <property type="protein sequence ID" value="WFL78999.1"/>
    <property type="molecule type" value="Genomic_DNA"/>
</dbReference>
<reference evidence="3 4" key="1">
    <citation type="submission" date="2023-03" db="EMBL/GenBank/DDBJ databases">
        <title>Altererythrobacter sp. CAU 1644 isolated from sand.</title>
        <authorList>
            <person name="Kim W."/>
        </authorList>
    </citation>
    <scope>NUCLEOTIDE SEQUENCE [LARGE SCALE GENOMIC DNA]</scope>
    <source>
        <strain evidence="3 4">CAU 1644</strain>
    </source>
</reference>
<protein>
    <submittedName>
        <fullName evidence="3">PQQ-dependent sugar dehydrogenase</fullName>
        <ecNumber evidence="3">1.1.5.-</ecNumber>
    </submittedName>
</protein>
<dbReference type="Proteomes" id="UP001215827">
    <property type="component" value="Chromosome"/>
</dbReference>
<organism evidence="3 4">
    <name type="scientific">Altererythrobacter arenosus</name>
    <dbReference type="NCBI Taxonomy" id="3032592"/>
    <lineage>
        <taxon>Bacteria</taxon>
        <taxon>Pseudomonadati</taxon>
        <taxon>Pseudomonadota</taxon>
        <taxon>Alphaproteobacteria</taxon>
        <taxon>Sphingomonadales</taxon>
        <taxon>Erythrobacteraceae</taxon>
        <taxon>Altererythrobacter</taxon>
    </lineage>
</organism>
<sequence length="385" mass="41541">MIAKPSALLFPAALLATSCTASAGVDSDTASASDFAGFAIEEVGSYDRPWAGTFVPGLDVIVITEKSGKVVGHDVANGKAIFFTGVPEVDYGGQGGMGDVAFLASEASQPLSGRTIYLSYAEAGEGDTRGAAVGRGKLLCEDHQTCEIRDWQVIWRQAPKTTGRGHYSHRLLFSEDGKYLFVASGDRQKLTPAQDMSNTLGSIVRLNLDGTAAEGNPFATRDCTCEEIWTYGHRNILGMDWDAQGRLWDVEHGPAGGDELNLVKVGTNYGWPTRSYGEHYNGDPIEDHSADDGFGKPAIWWTPVIAPGDMHFYRGDMFPMFKGDAFIAGLSSNALVRVEIDGESAKEAARYDLDKRIRSVFEGPDGALWVLEDGEGGRLLRLTAK</sequence>
<dbReference type="EC" id="1.1.5.-" evidence="3"/>
<dbReference type="InterPro" id="IPR012938">
    <property type="entry name" value="Glc/Sorbosone_DH"/>
</dbReference>
<feature type="domain" description="Glucose/Sorbosone dehydrogenase" evidence="2">
    <location>
        <begin position="47"/>
        <end position="381"/>
    </location>
</feature>
<evidence type="ECO:0000313" key="3">
    <source>
        <dbReference type="EMBL" id="WFL78999.1"/>
    </source>
</evidence>
<keyword evidence="3" id="KW-0560">Oxidoreductase</keyword>
<evidence type="ECO:0000259" key="2">
    <source>
        <dbReference type="Pfam" id="PF07995"/>
    </source>
</evidence>
<name>A0ABY8FVH1_9SPHN</name>
<dbReference type="Pfam" id="PF07995">
    <property type="entry name" value="GSDH"/>
    <property type="match status" value="1"/>
</dbReference>
<dbReference type="PANTHER" id="PTHR19328">
    <property type="entry name" value="HEDGEHOG-INTERACTING PROTEIN"/>
    <property type="match status" value="1"/>
</dbReference>
<dbReference type="PANTHER" id="PTHR19328:SF75">
    <property type="entry name" value="ALDOSE SUGAR DEHYDROGENASE YLII"/>
    <property type="match status" value="1"/>
</dbReference>
<keyword evidence="1" id="KW-0732">Signal</keyword>
<proteinExistence type="predicted"/>
<feature type="signal peptide" evidence="1">
    <location>
        <begin position="1"/>
        <end position="23"/>
    </location>
</feature>
<dbReference type="InterPro" id="IPR011041">
    <property type="entry name" value="Quinoprot_gluc/sorb_DH_b-prop"/>
</dbReference>
<feature type="chain" id="PRO_5045780123" evidence="1">
    <location>
        <begin position="24"/>
        <end position="385"/>
    </location>
</feature>
<dbReference type="Gene3D" id="2.120.10.30">
    <property type="entry name" value="TolB, C-terminal domain"/>
    <property type="match status" value="1"/>
</dbReference>
<evidence type="ECO:0000256" key="1">
    <source>
        <dbReference type="SAM" id="SignalP"/>
    </source>
</evidence>
<evidence type="ECO:0000313" key="4">
    <source>
        <dbReference type="Proteomes" id="UP001215827"/>
    </source>
</evidence>
<keyword evidence="4" id="KW-1185">Reference proteome</keyword>